<evidence type="ECO:0000313" key="2">
    <source>
        <dbReference type="EMBL" id="SDO37208.1"/>
    </source>
</evidence>
<organism evidence="2 3">
    <name type="scientific">Pseudomonas arsenicoxydans</name>
    <dbReference type="NCBI Taxonomy" id="702115"/>
    <lineage>
        <taxon>Bacteria</taxon>
        <taxon>Pseudomonadati</taxon>
        <taxon>Pseudomonadota</taxon>
        <taxon>Gammaproteobacteria</taxon>
        <taxon>Pseudomonadales</taxon>
        <taxon>Pseudomonadaceae</taxon>
        <taxon>Pseudomonas</taxon>
    </lineage>
</organism>
<evidence type="ECO:0000256" key="1">
    <source>
        <dbReference type="SAM" id="SignalP"/>
    </source>
</evidence>
<evidence type="ECO:0000313" key="3">
    <source>
        <dbReference type="Proteomes" id="UP000198827"/>
    </source>
</evidence>
<feature type="chain" id="PRO_5009249225" description="DUF5666 domain-containing protein" evidence="1">
    <location>
        <begin position="29"/>
        <end position="264"/>
    </location>
</feature>
<name>A0A1H0J0B0_9PSED</name>
<reference evidence="2 3" key="1">
    <citation type="submission" date="2016-10" db="EMBL/GenBank/DDBJ databases">
        <authorList>
            <person name="de Groot N.N."/>
        </authorList>
    </citation>
    <scope>NUCLEOTIDE SEQUENCE [LARGE SCALE GENOMIC DNA]</scope>
    <source>
        <strain evidence="2 3">CECT 7543</strain>
    </source>
</reference>
<accession>A0A1H0J0B0</accession>
<dbReference type="Proteomes" id="UP000198827">
    <property type="component" value="Chromosome I"/>
</dbReference>
<sequence>MNSMFRHLVRGVSALTLIGLFTAGVAQAADAPGMRIGVRGEITGVSPDALKVHVNSGENVVINLNPDTKVRAVTLANIEDIKPGSYIGTAAIPQDDGTLKALEVHVFPPELAGSGDGHRPFDLVKGSSMTNGSVGDLVVSNGRILTVNYKGGQQKILVPEDVPIVNLVPGDRSLLKVGGEDRHVCHPKCGRDADRAIDLGGQGWCYATDVTVHRGMNSPMRHSHALRGNASLDALRPLLGRGASRAAFPRRAWERSVSGGLRNY</sequence>
<proteinExistence type="predicted"/>
<protein>
    <recommendedName>
        <fullName evidence="4">DUF5666 domain-containing protein</fullName>
    </recommendedName>
</protein>
<dbReference type="AlphaFoldDB" id="A0A1H0J0B0"/>
<evidence type="ECO:0008006" key="4">
    <source>
        <dbReference type="Google" id="ProtNLM"/>
    </source>
</evidence>
<gene>
    <name evidence="2" type="ORF">SAMN04489798_2779</name>
</gene>
<dbReference type="EMBL" id="LT629705">
    <property type="protein sequence ID" value="SDO37208.1"/>
    <property type="molecule type" value="Genomic_DNA"/>
</dbReference>
<keyword evidence="1" id="KW-0732">Signal</keyword>
<feature type="signal peptide" evidence="1">
    <location>
        <begin position="1"/>
        <end position="28"/>
    </location>
</feature>